<name>A0A512BV22_9HYPH</name>
<dbReference type="AlphaFoldDB" id="A0A512BV22"/>
<keyword evidence="2" id="KW-1185">Reference proteome</keyword>
<gene>
    <name evidence="1" type="ORF">MAE02_35090</name>
</gene>
<evidence type="ECO:0000313" key="1">
    <source>
        <dbReference type="EMBL" id="GEO15813.1"/>
    </source>
</evidence>
<sequence length="114" mass="12907">MNIQWSDVKDTWCVFVFRIIALIAPHRPFTGVASQRKTPRVTPRRFELDRNKLGLKCPRRHHVLVGAYLRELVRAAALFMRIVPNLIDTVAMADGESRIGMGTRCVGHSPATVK</sequence>
<evidence type="ECO:0000313" key="2">
    <source>
        <dbReference type="Proteomes" id="UP000321085"/>
    </source>
</evidence>
<accession>A0A512BV22</accession>
<proteinExistence type="predicted"/>
<reference evidence="1 2" key="1">
    <citation type="submission" date="2019-07" db="EMBL/GenBank/DDBJ databases">
        <title>Whole genome shotgun sequence of Microvirga aerophila NBRC 106136.</title>
        <authorList>
            <person name="Hosoyama A."/>
            <person name="Uohara A."/>
            <person name="Ohji S."/>
            <person name="Ichikawa N."/>
        </authorList>
    </citation>
    <scope>NUCLEOTIDE SEQUENCE [LARGE SCALE GENOMIC DNA]</scope>
    <source>
        <strain evidence="1 2">NBRC 106136</strain>
    </source>
</reference>
<comment type="caution">
    <text evidence="1">The sequence shown here is derived from an EMBL/GenBank/DDBJ whole genome shotgun (WGS) entry which is preliminary data.</text>
</comment>
<protein>
    <submittedName>
        <fullName evidence="1">Uncharacterized protein</fullName>
    </submittedName>
</protein>
<organism evidence="1 2">
    <name type="scientific">Microvirga aerophila</name>
    <dbReference type="NCBI Taxonomy" id="670291"/>
    <lineage>
        <taxon>Bacteria</taxon>
        <taxon>Pseudomonadati</taxon>
        <taxon>Pseudomonadota</taxon>
        <taxon>Alphaproteobacteria</taxon>
        <taxon>Hyphomicrobiales</taxon>
        <taxon>Methylobacteriaceae</taxon>
        <taxon>Microvirga</taxon>
    </lineage>
</organism>
<dbReference type="EMBL" id="BJYU01000048">
    <property type="protein sequence ID" value="GEO15813.1"/>
    <property type="molecule type" value="Genomic_DNA"/>
</dbReference>
<dbReference type="Proteomes" id="UP000321085">
    <property type="component" value="Unassembled WGS sequence"/>
</dbReference>